<accession>A0A2P2P5Q0</accession>
<proteinExistence type="predicted"/>
<organism evidence="1">
    <name type="scientific">Rhizophora mucronata</name>
    <name type="common">Asiatic mangrove</name>
    <dbReference type="NCBI Taxonomy" id="61149"/>
    <lineage>
        <taxon>Eukaryota</taxon>
        <taxon>Viridiplantae</taxon>
        <taxon>Streptophyta</taxon>
        <taxon>Embryophyta</taxon>
        <taxon>Tracheophyta</taxon>
        <taxon>Spermatophyta</taxon>
        <taxon>Magnoliopsida</taxon>
        <taxon>eudicotyledons</taxon>
        <taxon>Gunneridae</taxon>
        <taxon>Pentapetalae</taxon>
        <taxon>rosids</taxon>
        <taxon>fabids</taxon>
        <taxon>Malpighiales</taxon>
        <taxon>Rhizophoraceae</taxon>
        <taxon>Rhizophora</taxon>
    </lineage>
</organism>
<protein>
    <submittedName>
        <fullName evidence="1">Uncharacterized protein</fullName>
    </submittedName>
</protein>
<evidence type="ECO:0000313" key="1">
    <source>
        <dbReference type="EMBL" id="MBX50068.1"/>
    </source>
</evidence>
<sequence length="30" mass="3404">MVIRLAPSCTFSNSNIKLRFSYCALKVGKR</sequence>
<name>A0A2P2P5Q0_RHIMU</name>
<dbReference type="EMBL" id="GGEC01069584">
    <property type="protein sequence ID" value="MBX50068.1"/>
    <property type="molecule type" value="Transcribed_RNA"/>
</dbReference>
<dbReference type="AlphaFoldDB" id="A0A2P2P5Q0"/>
<reference evidence="1" key="1">
    <citation type="submission" date="2018-02" db="EMBL/GenBank/DDBJ databases">
        <title>Rhizophora mucronata_Transcriptome.</title>
        <authorList>
            <person name="Meera S.P."/>
            <person name="Sreeshan A."/>
            <person name="Augustine A."/>
        </authorList>
    </citation>
    <scope>NUCLEOTIDE SEQUENCE</scope>
    <source>
        <tissue evidence="1">Leaf</tissue>
    </source>
</reference>